<dbReference type="Gramene" id="Manes.01G117900.6.v8.1">
    <property type="protein sequence ID" value="Manes.01G117900.6.v8.1.CDS"/>
    <property type="gene ID" value="Manes.01G117900.v8.1"/>
</dbReference>
<organism evidence="1 2">
    <name type="scientific">Manihot esculenta</name>
    <name type="common">Cassava</name>
    <name type="synonym">Jatropha manihot</name>
    <dbReference type="NCBI Taxonomy" id="3983"/>
    <lineage>
        <taxon>Eukaryota</taxon>
        <taxon>Viridiplantae</taxon>
        <taxon>Streptophyta</taxon>
        <taxon>Embryophyta</taxon>
        <taxon>Tracheophyta</taxon>
        <taxon>Spermatophyta</taxon>
        <taxon>Magnoliopsida</taxon>
        <taxon>eudicotyledons</taxon>
        <taxon>Gunneridae</taxon>
        <taxon>Pentapetalae</taxon>
        <taxon>rosids</taxon>
        <taxon>fabids</taxon>
        <taxon>Malpighiales</taxon>
        <taxon>Euphorbiaceae</taxon>
        <taxon>Crotonoideae</taxon>
        <taxon>Manihoteae</taxon>
        <taxon>Manihot</taxon>
    </lineage>
</organism>
<dbReference type="AlphaFoldDB" id="A0A251LPY7"/>
<dbReference type="Gramene" id="Manes.01G117900.3.v8.1">
    <property type="protein sequence ID" value="Manes.01G117900.3.v8.1.CDS"/>
    <property type="gene ID" value="Manes.01G117900.v8.1"/>
</dbReference>
<dbReference type="GO" id="GO:0034599">
    <property type="term" value="P:cellular response to oxidative stress"/>
    <property type="evidence" value="ECO:0000318"/>
    <property type="project" value="GO_Central"/>
</dbReference>
<dbReference type="Gene3D" id="1.25.10.10">
    <property type="entry name" value="Leucine-rich Repeat Variant"/>
    <property type="match status" value="1"/>
</dbReference>
<dbReference type="Gramene" id="Manes.01G117900.7.v8.1">
    <property type="protein sequence ID" value="Manes.01G117900.7.v8.1.CDS"/>
    <property type="gene ID" value="Manes.01G117900.v8.1"/>
</dbReference>
<dbReference type="PANTHER" id="PTHR36725:SF1">
    <property type="entry name" value="SENESCENCE-ASSOCIATED PROTEIN AAF, CHLOROLPLASTIC"/>
    <property type="match status" value="1"/>
</dbReference>
<dbReference type="EMBL" id="CM004387">
    <property type="protein sequence ID" value="OAY60505.1"/>
    <property type="molecule type" value="Genomic_DNA"/>
</dbReference>
<dbReference type="EMBL" id="CM004387">
    <property type="protein sequence ID" value="OAY60503.1"/>
    <property type="molecule type" value="Genomic_DNA"/>
</dbReference>
<dbReference type="InterPro" id="IPR044973">
    <property type="entry name" value="AAF-like"/>
</dbReference>
<dbReference type="STRING" id="3983.A0A251LPY7"/>
<evidence type="ECO:0000313" key="1">
    <source>
        <dbReference type="EMBL" id="OAY60505.1"/>
    </source>
</evidence>
<sequence length="461" mass="50939">MFTMALKVSKVSSSAFVTQRTSTSRINSTIFSYAKSLPQSKLHPINQGFELQLSSNAHPLAAKFSSGENLRGIHGQPVSFIVSRRSSTVCLSTRTPGTEEKECLRPYGDFSDVSSVQIGEEEDECSAMPAQVFHSNQGLAQACKFVHNDAKFVNERARNDIILLSRGIMSLDARARKDVAFLGSKFLKLDARAREDTEKIDRNVKEKAERLHHIATILKDRAQSRLKSAADKHWSDGALEADLRRADFRAKQRAMEDALMALEFVKNIHDLMVSKLYKFPLLGEKGSPSANDILGSIMLEKNGRTLDFFPGEVSTDRITALQEAYWSMASALSEADGIDYTDPEELELLITTLIDLDAMDGKSSVSLLAECSSSPDVNTRKALANALAAAPSMWTLGNAGMGALQRLAEDRNPAIAAAASKAIYELKKQWEIEEGDSWRFMMNNNFKEVDQQEDNNDTDAA</sequence>
<dbReference type="InterPro" id="IPR011989">
    <property type="entry name" value="ARM-like"/>
</dbReference>
<dbReference type="GO" id="GO:0010150">
    <property type="term" value="P:leaf senescence"/>
    <property type="evidence" value="ECO:0000318"/>
    <property type="project" value="GO_Central"/>
</dbReference>
<protein>
    <recommendedName>
        <fullName evidence="3">Senescence domain-containing protein</fullName>
    </recommendedName>
</protein>
<reference evidence="1 2" key="1">
    <citation type="submission" date="2016-02" db="EMBL/GenBank/DDBJ databases">
        <title>WGS assembly of Manihot esculenta.</title>
        <authorList>
            <person name="Bredeson J.V."/>
            <person name="Prochnik S.E."/>
            <person name="Lyons J.B."/>
            <person name="Schmutz J."/>
            <person name="Grimwood J."/>
            <person name="Vrebalov J."/>
            <person name="Bart R.S."/>
            <person name="Amuge T."/>
            <person name="Ferguson M.E."/>
            <person name="Green R."/>
            <person name="Putnam N."/>
            <person name="Stites J."/>
            <person name="Rounsley S."/>
            <person name="Rokhsar D.S."/>
        </authorList>
    </citation>
    <scope>NUCLEOTIDE SEQUENCE [LARGE SCALE GENOMIC DNA]</scope>
    <source>
        <strain evidence="2">cv. AM560-2</strain>
        <tissue evidence="1">Leaf</tissue>
    </source>
</reference>
<evidence type="ECO:0008006" key="3">
    <source>
        <dbReference type="Google" id="ProtNLM"/>
    </source>
</evidence>
<keyword evidence="2" id="KW-1185">Reference proteome</keyword>
<dbReference type="OrthoDB" id="2019593at2759"/>
<dbReference type="Proteomes" id="UP000091857">
    <property type="component" value="Chromosome 1"/>
</dbReference>
<gene>
    <name evidence="1" type="ORF">MANES_01G117900</name>
</gene>
<dbReference type="EMBL" id="CM004387">
    <property type="protein sequence ID" value="OAY60506.1"/>
    <property type="molecule type" value="Genomic_DNA"/>
</dbReference>
<name>A0A251LPY7_MANES</name>
<proteinExistence type="predicted"/>
<dbReference type="GO" id="GO:0009507">
    <property type="term" value="C:chloroplast"/>
    <property type="evidence" value="ECO:0000318"/>
    <property type="project" value="GO_Central"/>
</dbReference>
<evidence type="ECO:0000313" key="2">
    <source>
        <dbReference type="Proteomes" id="UP000091857"/>
    </source>
</evidence>
<accession>A0A251LPY7</accession>
<dbReference type="PANTHER" id="PTHR36725">
    <property type="entry name" value="SENESCENCE-ASSOCIATED PROTEIN AAF, CHLOROLPLASTIC"/>
    <property type="match status" value="1"/>
</dbReference>